<dbReference type="GO" id="GO:0072344">
    <property type="term" value="P:rescue of stalled ribosome"/>
    <property type="evidence" value="ECO:0007669"/>
    <property type="project" value="UniProtKB-UniRule"/>
</dbReference>
<comment type="function">
    <text evidence="7">Catalyzes the release of premature peptidyl moieties from peptidyl-tRNA molecules trapped in stalled 50S ribosomal subunits, and thus maintains levels of free tRNAs and 50S ribosomes.</text>
</comment>
<name>A0A1F6AI96_9BACT</name>
<dbReference type="InterPro" id="IPR036416">
    <property type="entry name" value="Pept_tRNA_hydro_sf"/>
</dbReference>
<dbReference type="EC" id="3.1.1.29" evidence="1 7"/>
<dbReference type="InterPro" id="IPR001328">
    <property type="entry name" value="Pept_tRNA_hydro"/>
</dbReference>
<evidence type="ECO:0000256" key="1">
    <source>
        <dbReference type="ARBA" id="ARBA00013260"/>
    </source>
</evidence>
<feature type="site" description="Stabilizes the basic form of H active site to accept a proton" evidence="7">
    <location>
        <position position="91"/>
    </location>
</feature>
<evidence type="ECO:0000313" key="10">
    <source>
        <dbReference type="EMBL" id="OGG24007.1"/>
    </source>
</evidence>
<dbReference type="Gene3D" id="3.40.50.1470">
    <property type="entry name" value="Peptidyl-tRNA hydrolase"/>
    <property type="match status" value="1"/>
</dbReference>
<evidence type="ECO:0000256" key="9">
    <source>
        <dbReference type="RuleBase" id="RU004320"/>
    </source>
</evidence>
<dbReference type="CDD" id="cd00462">
    <property type="entry name" value="PTH"/>
    <property type="match status" value="1"/>
</dbReference>
<feature type="binding site" evidence="7">
    <location>
        <position position="66"/>
    </location>
    <ligand>
        <name>tRNA</name>
        <dbReference type="ChEBI" id="CHEBI:17843"/>
    </ligand>
</feature>
<feature type="binding site" evidence="7">
    <location>
        <position position="14"/>
    </location>
    <ligand>
        <name>tRNA</name>
        <dbReference type="ChEBI" id="CHEBI:17843"/>
    </ligand>
</feature>
<feature type="binding site" evidence="7">
    <location>
        <position position="112"/>
    </location>
    <ligand>
        <name>tRNA</name>
        <dbReference type="ChEBI" id="CHEBI:17843"/>
    </ligand>
</feature>
<dbReference type="Proteomes" id="UP000178759">
    <property type="component" value="Unassembled WGS sequence"/>
</dbReference>
<feature type="site" description="Discriminates between blocked and unblocked aminoacyl-tRNA" evidence="7">
    <location>
        <position position="9"/>
    </location>
</feature>
<comment type="function">
    <text evidence="7">Hydrolyzes ribosome-free peptidyl-tRNAs (with 1 or more amino acids incorporated), which drop off the ribosome during protein synthesis, or as a result of ribosome stalling.</text>
</comment>
<dbReference type="EMBL" id="MFJV01000001">
    <property type="protein sequence ID" value="OGG24007.1"/>
    <property type="molecule type" value="Genomic_DNA"/>
</dbReference>
<comment type="similarity">
    <text evidence="5 7 9">Belongs to the PTH family.</text>
</comment>
<keyword evidence="7" id="KW-0963">Cytoplasm</keyword>
<evidence type="ECO:0000256" key="4">
    <source>
        <dbReference type="ARBA" id="ARBA00022884"/>
    </source>
</evidence>
<evidence type="ECO:0000256" key="5">
    <source>
        <dbReference type="ARBA" id="ARBA00038063"/>
    </source>
</evidence>
<keyword evidence="4 7" id="KW-0694">RNA-binding</keyword>
<reference evidence="10 11" key="1">
    <citation type="journal article" date="2016" name="Nat. Commun.">
        <title>Thousands of microbial genomes shed light on interconnected biogeochemical processes in an aquifer system.</title>
        <authorList>
            <person name="Anantharaman K."/>
            <person name="Brown C.T."/>
            <person name="Hug L.A."/>
            <person name="Sharon I."/>
            <person name="Castelle C.J."/>
            <person name="Probst A.J."/>
            <person name="Thomas B.C."/>
            <person name="Singh A."/>
            <person name="Wilkins M.J."/>
            <person name="Karaoz U."/>
            <person name="Brodie E.L."/>
            <person name="Williams K.H."/>
            <person name="Hubbard S.S."/>
            <person name="Banfield J.F."/>
        </authorList>
    </citation>
    <scope>NUCLEOTIDE SEQUENCE [LARGE SCALE GENOMIC DNA]</scope>
</reference>
<comment type="caution">
    <text evidence="10">The sequence shown here is derived from an EMBL/GenBank/DDBJ whole genome shotgun (WGS) entry which is preliminary data.</text>
</comment>
<dbReference type="GO" id="GO:0000049">
    <property type="term" value="F:tRNA binding"/>
    <property type="evidence" value="ECO:0007669"/>
    <property type="project" value="UniProtKB-UniRule"/>
</dbReference>
<evidence type="ECO:0000256" key="2">
    <source>
        <dbReference type="ARBA" id="ARBA00022555"/>
    </source>
</evidence>
<keyword evidence="2 7" id="KW-0820">tRNA-binding</keyword>
<comment type="subunit">
    <text evidence="7">Monomer.</text>
</comment>
<gene>
    <name evidence="7" type="primary">pth</name>
    <name evidence="10" type="ORF">A3A79_02310</name>
</gene>
<evidence type="ECO:0000256" key="3">
    <source>
        <dbReference type="ARBA" id="ARBA00022801"/>
    </source>
</evidence>
<keyword evidence="3 7" id="KW-0378">Hydrolase</keyword>
<comment type="catalytic activity">
    <reaction evidence="7 8">
        <text>an N-acyl-L-alpha-aminoacyl-tRNA + H2O = an N-acyl-L-amino acid + a tRNA + H(+)</text>
        <dbReference type="Rhea" id="RHEA:54448"/>
        <dbReference type="Rhea" id="RHEA-COMP:10123"/>
        <dbReference type="Rhea" id="RHEA-COMP:13883"/>
        <dbReference type="ChEBI" id="CHEBI:15377"/>
        <dbReference type="ChEBI" id="CHEBI:15378"/>
        <dbReference type="ChEBI" id="CHEBI:59874"/>
        <dbReference type="ChEBI" id="CHEBI:78442"/>
        <dbReference type="ChEBI" id="CHEBI:138191"/>
        <dbReference type="EC" id="3.1.1.29"/>
    </reaction>
</comment>
<comment type="subcellular location">
    <subcellularLocation>
        <location evidence="7">Cytoplasm</location>
    </subcellularLocation>
</comment>
<dbReference type="GO" id="GO:0004045">
    <property type="term" value="F:peptidyl-tRNA hydrolase activity"/>
    <property type="evidence" value="ECO:0007669"/>
    <property type="project" value="UniProtKB-UniRule"/>
</dbReference>
<dbReference type="GO" id="GO:0005737">
    <property type="term" value="C:cytoplasm"/>
    <property type="evidence" value="ECO:0007669"/>
    <property type="project" value="UniProtKB-SubCell"/>
</dbReference>
<dbReference type="NCBIfam" id="TIGR00447">
    <property type="entry name" value="pth"/>
    <property type="match status" value="1"/>
</dbReference>
<proteinExistence type="inferred from homology"/>
<sequence>MKLIVGLGNPGDKYRDTRHNIGFMVVEHLANEIGGPAIPWSEETKHHALVARRGEIILVKPTTFMNASGMAVSSVASYYKISPGDIWVIHDDLDLPIGKIRIRTGGGSAGHNGVESIMREIKTDVFTRFRLGIGRGMEATKKSSNRNFHRKFVLDFVLSKFRRGEAGDLKHMVKRGTEALHIALLKGLDKAMNRFN</sequence>
<dbReference type="PROSITE" id="PS01195">
    <property type="entry name" value="PEPT_TRNA_HYDROL_1"/>
    <property type="match status" value="1"/>
</dbReference>
<feature type="active site" description="Proton acceptor" evidence="7">
    <location>
        <position position="19"/>
    </location>
</feature>
<dbReference type="Pfam" id="PF01195">
    <property type="entry name" value="Pept_tRNA_hydro"/>
    <property type="match status" value="1"/>
</dbReference>
<evidence type="ECO:0000256" key="7">
    <source>
        <dbReference type="HAMAP-Rule" id="MF_00083"/>
    </source>
</evidence>
<dbReference type="InterPro" id="IPR018171">
    <property type="entry name" value="Pept_tRNA_hydro_CS"/>
</dbReference>
<dbReference type="PANTHER" id="PTHR17224:SF1">
    <property type="entry name" value="PEPTIDYL-TRNA HYDROLASE"/>
    <property type="match status" value="1"/>
</dbReference>
<organism evidence="10 11">
    <name type="scientific">Candidatus Gottesmanbacteria bacterium RIFCSPLOWO2_01_FULL_43_11b</name>
    <dbReference type="NCBI Taxonomy" id="1798392"/>
    <lineage>
        <taxon>Bacteria</taxon>
        <taxon>Candidatus Gottesmaniibacteriota</taxon>
    </lineage>
</organism>
<dbReference type="PANTHER" id="PTHR17224">
    <property type="entry name" value="PEPTIDYL-TRNA HYDROLASE"/>
    <property type="match status" value="1"/>
</dbReference>
<accession>A0A1F6AI96</accession>
<evidence type="ECO:0000313" key="11">
    <source>
        <dbReference type="Proteomes" id="UP000178759"/>
    </source>
</evidence>
<dbReference type="FunFam" id="3.40.50.1470:FF:000001">
    <property type="entry name" value="Peptidyl-tRNA hydrolase"/>
    <property type="match status" value="1"/>
</dbReference>
<dbReference type="GO" id="GO:0006515">
    <property type="term" value="P:protein quality control for misfolded or incompletely synthesized proteins"/>
    <property type="evidence" value="ECO:0007669"/>
    <property type="project" value="UniProtKB-UniRule"/>
</dbReference>
<dbReference type="STRING" id="1798392.A3A79_02310"/>
<dbReference type="SUPFAM" id="SSF53178">
    <property type="entry name" value="Peptidyl-tRNA hydrolase-like"/>
    <property type="match status" value="1"/>
</dbReference>
<protein>
    <recommendedName>
        <fullName evidence="6 7">Peptidyl-tRNA hydrolase</fullName>
        <shortName evidence="7">Pth</shortName>
        <ecNumber evidence="1 7">3.1.1.29</ecNumber>
    </recommendedName>
</protein>
<dbReference type="AlphaFoldDB" id="A0A1F6AI96"/>
<evidence type="ECO:0000256" key="6">
    <source>
        <dbReference type="ARBA" id="ARBA00050038"/>
    </source>
</evidence>
<evidence type="ECO:0000256" key="8">
    <source>
        <dbReference type="RuleBase" id="RU000673"/>
    </source>
</evidence>
<feature type="binding site" evidence="7">
    <location>
        <position position="64"/>
    </location>
    <ligand>
        <name>tRNA</name>
        <dbReference type="ChEBI" id="CHEBI:17843"/>
    </ligand>
</feature>
<dbReference type="HAMAP" id="MF_00083">
    <property type="entry name" value="Pept_tRNA_hydro_bact"/>
    <property type="match status" value="1"/>
</dbReference>